<dbReference type="EMBL" id="OJIN01000165">
    <property type="protein sequence ID" value="SPD74578.1"/>
    <property type="molecule type" value="Genomic_DNA"/>
</dbReference>
<dbReference type="InterPro" id="IPR001482">
    <property type="entry name" value="T2SS/T4SS_dom"/>
</dbReference>
<dbReference type="InterPro" id="IPR003018">
    <property type="entry name" value="GAF"/>
</dbReference>
<dbReference type="PANTHER" id="PTHR30258:SF1">
    <property type="entry name" value="PROTEIN TRANSPORT PROTEIN HOFB HOMOLOG"/>
    <property type="match status" value="1"/>
</dbReference>
<dbReference type="Gene3D" id="3.30.300.160">
    <property type="entry name" value="Type II secretion system, protein E, N-terminal domain"/>
    <property type="match status" value="1"/>
</dbReference>
<comment type="similarity">
    <text evidence="1">Belongs to the GSP E family.</text>
</comment>
<dbReference type="Pfam" id="PF05157">
    <property type="entry name" value="MshEN"/>
    <property type="match status" value="1"/>
</dbReference>
<dbReference type="InterPro" id="IPR037257">
    <property type="entry name" value="T2SS_E_N_sf"/>
</dbReference>
<proteinExistence type="inferred from homology"/>
<dbReference type="SUPFAM" id="SSF55781">
    <property type="entry name" value="GAF domain-like"/>
    <property type="match status" value="1"/>
</dbReference>
<protein>
    <submittedName>
        <fullName evidence="5">Prevent-host-death family protein</fullName>
    </submittedName>
</protein>
<dbReference type="AlphaFoldDB" id="A0A445MYM7"/>
<feature type="domain" description="Bacterial type II secretion system protein E" evidence="4">
    <location>
        <begin position="571"/>
        <end position="585"/>
    </location>
</feature>
<evidence type="ECO:0000256" key="2">
    <source>
        <dbReference type="ARBA" id="ARBA00022741"/>
    </source>
</evidence>
<dbReference type="InterPro" id="IPR029016">
    <property type="entry name" value="GAF-like_dom_sf"/>
</dbReference>
<dbReference type="Gene3D" id="3.30.450.90">
    <property type="match status" value="1"/>
</dbReference>
<organism evidence="5">
    <name type="scientific">uncultured Desulfobacterium sp</name>
    <dbReference type="NCBI Taxonomy" id="201089"/>
    <lineage>
        <taxon>Bacteria</taxon>
        <taxon>Pseudomonadati</taxon>
        <taxon>Thermodesulfobacteriota</taxon>
        <taxon>Desulfobacteria</taxon>
        <taxon>Desulfobacterales</taxon>
        <taxon>Desulfobacteriaceae</taxon>
        <taxon>Desulfobacterium</taxon>
        <taxon>environmental samples</taxon>
    </lineage>
</organism>
<dbReference type="InterPro" id="IPR007831">
    <property type="entry name" value="T2SS_GspE_N"/>
</dbReference>
<dbReference type="Gene3D" id="3.40.50.300">
    <property type="entry name" value="P-loop containing nucleotide triphosphate hydrolases"/>
    <property type="match status" value="1"/>
</dbReference>
<evidence type="ECO:0000256" key="1">
    <source>
        <dbReference type="ARBA" id="ARBA00006611"/>
    </source>
</evidence>
<dbReference type="Gene3D" id="3.30.450.40">
    <property type="match status" value="1"/>
</dbReference>
<dbReference type="PANTHER" id="PTHR30258">
    <property type="entry name" value="TYPE II SECRETION SYSTEM PROTEIN GSPE-RELATED"/>
    <property type="match status" value="1"/>
</dbReference>
<dbReference type="CDD" id="cd01129">
    <property type="entry name" value="PulE-GspE-like"/>
    <property type="match status" value="1"/>
</dbReference>
<dbReference type="Pfam" id="PF01590">
    <property type="entry name" value="GAF"/>
    <property type="match status" value="1"/>
</dbReference>
<sequence>MSSDDTIFLERQLEYQKKLNSITNKIHAADDTDDILLNLQTDILSLFDADRITVYVMDNAKNEIVSRFKTGDEVSEIRLVVNDGSIAGFCALSGRVINVADVYDRNELNTISPKLKFDGSWDQITGYKTTEVLAAPIIFNNNTLGVVQLINKKTGPRFTEEDRASLLDIAGVLGPAIFKNNKVAERVRRTKFDLLLDNSIISQEDIQEAMNRGRKRNVSVESVLMADFHVTKEDMGRSLSNFYQTRFIPFDDKMVIPGELLKGLKPGFLKENNVAPVGQVRDTVIVTMEDPHFLPARDAIKRLIKAKKFEYCVSLKEDIVKMIDMFFDVKRSNILPNSGTIEEILGQLTPVDEDETACDSMSQYDSAIVQLVNKMIVDAYNRGASDIHIEPRSGKKPVVVRIRVDGACQVYQTIPHTYKRALVSRIKIMSDLDIAEKRLPQDGKIKFKRYAPLDIEIRVATIPTAGRNEDVVMRLLSTEDPVPLHEIGMSERDYKEFTGLIAKPYGMVLVVGPTGSGKTTTLHAAMHHINRPETKIWTAEDPVEITQEGLRQVQVHPKIGLDFAAAMRAFLRADPDVIMVGEMRDHETVSTGIEASLTGHLLLSTLHTNSAPETITRLLDMGMDPFNFADALLGVLAQRLARTLCNNCKERYHPTREEFDGLVRLYNGDFASLGFEYNRDFFLYRPIGCNECGNTGYRGRTGLFELLLGTDEIKLLIQVRAKIEDLRRQAAKNEGMTTLMQDGIRKVCLGLTDIKQVRRVCIR</sequence>
<keyword evidence="2" id="KW-0547">Nucleotide-binding</keyword>
<dbReference type="GO" id="GO:0005886">
    <property type="term" value="C:plasma membrane"/>
    <property type="evidence" value="ECO:0007669"/>
    <property type="project" value="TreeGrafter"/>
</dbReference>
<dbReference type="InterPro" id="IPR003593">
    <property type="entry name" value="AAA+_ATPase"/>
</dbReference>
<reference evidence="5" key="1">
    <citation type="submission" date="2018-01" db="EMBL/GenBank/DDBJ databases">
        <authorList>
            <person name="Regsiter A."/>
            <person name="William W."/>
        </authorList>
    </citation>
    <scope>NUCLEOTIDE SEQUENCE</scope>
    <source>
        <strain evidence="5">TRIP AH-1</strain>
    </source>
</reference>
<dbReference type="GO" id="GO:0005524">
    <property type="term" value="F:ATP binding"/>
    <property type="evidence" value="ECO:0007669"/>
    <property type="project" value="UniProtKB-KW"/>
</dbReference>
<dbReference type="PROSITE" id="PS00662">
    <property type="entry name" value="T2SP_E"/>
    <property type="match status" value="1"/>
</dbReference>
<dbReference type="SMART" id="SM00382">
    <property type="entry name" value="AAA"/>
    <property type="match status" value="1"/>
</dbReference>
<gene>
    <name evidence="5" type="ORF">PITCH_A250007</name>
</gene>
<dbReference type="SUPFAM" id="SSF52540">
    <property type="entry name" value="P-loop containing nucleoside triphosphate hydrolases"/>
    <property type="match status" value="1"/>
</dbReference>
<name>A0A445MYM7_9BACT</name>
<dbReference type="SUPFAM" id="SSF160246">
    <property type="entry name" value="EspE N-terminal domain-like"/>
    <property type="match status" value="1"/>
</dbReference>
<evidence type="ECO:0000259" key="4">
    <source>
        <dbReference type="PROSITE" id="PS00662"/>
    </source>
</evidence>
<dbReference type="SMART" id="SM00065">
    <property type="entry name" value="GAF"/>
    <property type="match status" value="1"/>
</dbReference>
<evidence type="ECO:0000313" key="5">
    <source>
        <dbReference type="EMBL" id="SPD74578.1"/>
    </source>
</evidence>
<accession>A0A445MYM7</accession>
<dbReference type="InterPro" id="IPR027417">
    <property type="entry name" value="P-loop_NTPase"/>
</dbReference>
<dbReference type="Pfam" id="PF00437">
    <property type="entry name" value="T2SSE"/>
    <property type="match status" value="1"/>
</dbReference>
<evidence type="ECO:0000256" key="3">
    <source>
        <dbReference type="ARBA" id="ARBA00022840"/>
    </source>
</evidence>
<keyword evidence="3" id="KW-0067">ATP-binding</keyword>
<dbReference type="GO" id="GO:0016887">
    <property type="term" value="F:ATP hydrolysis activity"/>
    <property type="evidence" value="ECO:0007669"/>
    <property type="project" value="TreeGrafter"/>
</dbReference>